<sequence>MAVCLTAGLTLVLLLLYPAISSARPLAVDDLETDVRDKVQCEVISLTEEPSAPPQPTEPPMVPQTRPVPPVLPVVPQVPNTRYPLLLPSRGAVVAAQSAGGWVVPVGGLYPAHVLIYPGGNPQDPNLGQVPMIYGGNLWNSGNAGSLANVNPLAPLFTAHRGRGPHALGGRGRRQSSEEHDD</sequence>
<gene>
    <name evidence="3" type="ORF">AMEX_G10313</name>
</gene>
<protein>
    <submittedName>
        <fullName evidence="3">Uncharacterized protein</fullName>
    </submittedName>
</protein>
<reference evidence="3 4" key="1">
    <citation type="submission" date="2021-07" db="EMBL/GenBank/DDBJ databases">
        <authorList>
            <person name="Imarazene B."/>
            <person name="Zahm M."/>
            <person name="Klopp C."/>
            <person name="Cabau C."/>
            <person name="Beille S."/>
            <person name="Jouanno E."/>
            <person name="Castinel A."/>
            <person name="Lluch J."/>
            <person name="Gil L."/>
            <person name="Kuchtly C."/>
            <person name="Lopez Roques C."/>
            <person name="Donnadieu C."/>
            <person name="Parrinello H."/>
            <person name="Journot L."/>
            <person name="Du K."/>
            <person name="Schartl M."/>
            <person name="Retaux S."/>
            <person name="Guiguen Y."/>
        </authorList>
    </citation>
    <scope>NUCLEOTIDE SEQUENCE [LARGE SCALE GENOMIC DNA]</scope>
    <source>
        <strain evidence="3">Pach_M1</strain>
        <tissue evidence="3">Testis</tissue>
    </source>
</reference>
<dbReference type="AlphaFoldDB" id="A0A8T2LU01"/>
<evidence type="ECO:0000256" key="2">
    <source>
        <dbReference type="SAM" id="SignalP"/>
    </source>
</evidence>
<feature type="region of interest" description="Disordered" evidence="1">
    <location>
        <begin position="161"/>
        <end position="182"/>
    </location>
</feature>
<evidence type="ECO:0000256" key="1">
    <source>
        <dbReference type="SAM" id="MobiDB-lite"/>
    </source>
</evidence>
<keyword evidence="2" id="KW-0732">Signal</keyword>
<dbReference type="EMBL" id="JAICCE010000007">
    <property type="protein sequence ID" value="KAG9275758.1"/>
    <property type="molecule type" value="Genomic_DNA"/>
</dbReference>
<comment type="caution">
    <text evidence="3">The sequence shown here is derived from an EMBL/GenBank/DDBJ whole genome shotgun (WGS) entry which is preliminary data.</text>
</comment>
<evidence type="ECO:0000313" key="3">
    <source>
        <dbReference type="EMBL" id="KAG9275758.1"/>
    </source>
</evidence>
<feature type="chain" id="PRO_5035937133" evidence="2">
    <location>
        <begin position="24"/>
        <end position="182"/>
    </location>
</feature>
<feature type="signal peptide" evidence="2">
    <location>
        <begin position="1"/>
        <end position="23"/>
    </location>
</feature>
<accession>A0A8T2LU01</accession>
<name>A0A8T2LU01_ASTMX</name>
<organism evidence="3 4">
    <name type="scientific">Astyanax mexicanus</name>
    <name type="common">Blind cave fish</name>
    <name type="synonym">Astyanax fasciatus mexicanus</name>
    <dbReference type="NCBI Taxonomy" id="7994"/>
    <lineage>
        <taxon>Eukaryota</taxon>
        <taxon>Metazoa</taxon>
        <taxon>Chordata</taxon>
        <taxon>Craniata</taxon>
        <taxon>Vertebrata</taxon>
        <taxon>Euteleostomi</taxon>
        <taxon>Actinopterygii</taxon>
        <taxon>Neopterygii</taxon>
        <taxon>Teleostei</taxon>
        <taxon>Ostariophysi</taxon>
        <taxon>Characiformes</taxon>
        <taxon>Characoidei</taxon>
        <taxon>Acestrorhamphidae</taxon>
        <taxon>Acestrorhamphinae</taxon>
        <taxon>Astyanax</taxon>
    </lineage>
</organism>
<evidence type="ECO:0000313" key="4">
    <source>
        <dbReference type="Proteomes" id="UP000752171"/>
    </source>
</evidence>
<dbReference type="Proteomes" id="UP000752171">
    <property type="component" value="Unassembled WGS sequence"/>
</dbReference>
<proteinExistence type="predicted"/>